<accession>A0A1M6IF13</accession>
<dbReference type="GO" id="GO:0070012">
    <property type="term" value="F:oligopeptidase activity"/>
    <property type="evidence" value="ECO:0007669"/>
    <property type="project" value="TreeGrafter"/>
</dbReference>
<dbReference type="AlphaFoldDB" id="A0A1M6IF13"/>
<feature type="domain" description="Peptidase S9A N-terminal" evidence="7">
    <location>
        <begin position="35"/>
        <end position="432"/>
    </location>
</feature>
<comment type="catalytic activity">
    <reaction evidence="1">
        <text>Hydrolysis of Pro-|-Xaa &gt;&gt; Ala-|-Xaa in oligopeptides.</text>
        <dbReference type="EC" id="3.4.21.26"/>
    </reaction>
</comment>
<dbReference type="PANTHER" id="PTHR42881:SF2">
    <property type="entry name" value="PROLYL ENDOPEPTIDASE"/>
    <property type="match status" value="1"/>
</dbReference>
<dbReference type="Gene3D" id="2.130.10.120">
    <property type="entry name" value="Prolyl oligopeptidase, N-terminal domain"/>
    <property type="match status" value="1"/>
</dbReference>
<evidence type="ECO:0000256" key="2">
    <source>
        <dbReference type="ARBA" id="ARBA00011897"/>
    </source>
</evidence>
<keyword evidence="9" id="KW-1185">Reference proteome</keyword>
<dbReference type="InterPro" id="IPR051167">
    <property type="entry name" value="Prolyl_oligopep/macrocyclase"/>
</dbReference>
<dbReference type="InterPro" id="IPR023302">
    <property type="entry name" value="Pept_S9A_N"/>
</dbReference>
<evidence type="ECO:0000256" key="5">
    <source>
        <dbReference type="ARBA" id="ARBA00022825"/>
    </source>
</evidence>
<dbReference type="EMBL" id="FQYP01000007">
    <property type="protein sequence ID" value="SHJ33028.1"/>
    <property type="molecule type" value="Genomic_DNA"/>
</dbReference>
<keyword evidence="5" id="KW-0720">Serine protease</keyword>
<evidence type="ECO:0000259" key="6">
    <source>
        <dbReference type="Pfam" id="PF00326"/>
    </source>
</evidence>
<dbReference type="SUPFAM" id="SSF50993">
    <property type="entry name" value="Peptidase/esterase 'gauge' domain"/>
    <property type="match status" value="1"/>
</dbReference>
<dbReference type="GO" id="GO:0004252">
    <property type="term" value="F:serine-type endopeptidase activity"/>
    <property type="evidence" value="ECO:0007669"/>
    <property type="project" value="UniProtKB-EC"/>
</dbReference>
<reference evidence="9" key="1">
    <citation type="submission" date="2016-11" db="EMBL/GenBank/DDBJ databases">
        <authorList>
            <person name="Varghese N."/>
            <person name="Submissions S."/>
        </authorList>
    </citation>
    <scope>NUCLEOTIDE SEQUENCE [LARGE SCALE GENOMIC DNA]</scope>
    <source>
        <strain evidence="9">DSM 22623</strain>
    </source>
</reference>
<evidence type="ECO:0000256" key="1">
    <source>
        <dbReference type="ARBA" id="ARBA00001070"/>
    </source>
</evidence>
<dbReference type="Gene3D" id="3.40.50.1820">
    <property type="entry name" value="alpha/beta hydrolase"/>
    <property type="match status" value="1"/>
</dbReference>
<dbReference type="Proteomes" id="UP000184432">
    <property type="component" value="Unassembled WGS sequence"/>
</dbReference>
<evidence type="ECO:0000256" key="4">
    <source>
        <dbReference type="ARBA" id="ARBA00022801"/>
    </source>
</evidence>
<dbReference type="STRING" id="570521.SAMN04488508_107315"/>
<dbReference type="PRINTS" id="PR00862">
    <property type="entry name" value="PROLIGOPTASE"/>
</dbReference>
<protein>
    <recommendedName>
        <fullName evidence="2">prolyl oligopeptidase</fullName>
        <ecNumber evidence="2">3.4.21.26</ecNumber>
    </recommendedName>
</protein>
<evidence type="ECO:0000313" key="8">
    <source>
        <dbReference type="EMBL" id="SHJ33028.1"/>
    </source>
</evidence>
<dbReference type="InterPro" id="IPR002470">
    <property type="entry name" value="Peptidase_S9A"/>
</dbReference>
<dbReference type="GO" id="GO:0005829">
    <property type="term" value="C:cytosol"/>
    <property type="evidence" value="ECO:0007669"/>
    <property type="project" value="TreeGrafter"/>
</dbReference>
<keyword evidence="4" id="KW-0378">Hydrolase</keyword>
<dbReference type="OrthoDB" id="9801421at2"/>
<organism evidence="8 9">
    <name type="scientific">Aquimarina spongiae</name>
    <dbReference type="NCBI Taxonomy" id="570521"/>
    <lineage>
        <taxon>Bacteria</taxon>
        <taxon>Pseudomonadati</taxon>
        <taxon>Bacteroidota</taxon>
        <taxon>Flavobacteriia</taxon>
        <taxon>Flavobacteriales</taxon>
        <taxon>Flavobacteriaceae</taxon>
        <taxon>Aquimarina</taxon>
    </lineage>
</organism>
<dbReference type="Pfam" id="PF00326">
    <property type="entry name" value="Peptidase_S9"/>
    <property type="match status" value="1"/>
</dbReference>
<dbReference type="SUPFAM" id="SSF53474">
    <property type="entry name" value="alpha/beta-Hydrolases"/>
    <property type="match status" value="1"/>
</dbReference>
<dbReference type="Pfam" id="PF02897">
    <property type="entry name" value="Peptidase_S9_N"/>
    <property type="match status" value="1"/>
</dbReference>
<evidence type="ECO:0000256" key="3">
    <source>
        <dbReference type="ARBA" id="ARBA00022670"/>
    </source>
</evidence>
<dbReference type="GO" id="GO:0006508">
    <property type="term" value="P:proteolysis"/>
    <property type="evidence" value="ECO:0007669"/>
    <property type="project" value="UniProtKB-KW"/>
</dbReference>
<feature type="domain" description="Peptidase S9 prolyl oligopeptidase catalytic" evidence="6">
    <location>
        <begin position="501"/>
        <end position="717"/>
    </location>
</feature>
<proteinExistence type="predicted"/>
<evidence type="ECO:0000313" key="9">
    <source>
        <dbReference type="Proteomes" id="UP000184432"/>
    </source>
</evidence>
<keyword evidence="3" id="KW-0645">Protease</keyword>
<name>A0A1M6IF13_9FLAO</name>
<dbReference type="InterPro" id="IPR001375">
    <property type="entry name" value="Peptidase_S9_cat"/>
</dbReference>
<dbReference type="EC" id="3.4.21.26" evidence="2"/>
<gene>
    <name evidence="8" type="ORF">SAMN04488508_107315</name>
</gene>
<dbReference type="InterPro" id="IPR029058">
    <property type="entry name" value="AB_hydrolase_fold"/>
</dbReference>
<dbReference type="PANTHER" id="PTHR42881">
    <property type="entry name" value="PROLYL ENDOPEPTIDASE"/>
    <property type="match status" value="1"/>
</dbReference>
<evidence type="ECO:0000259" key="7">
    <source>
        <dbReference type="Pfam" id="PF02897"/>
    </source>
</evidence>
<sequence>MGSIFYMRIIKIILLLLLIVGCKNSKDNMLQPRVVTNSYHGHKIKDPYSYAENLEDLEIKSWIERENESSKSILKRIEKLNFLIDKQIEYDANKKFKISRRRITENGKHFYLKRMSNENVSKLYYKASFSDDEILLYDPKNFKNTSNTEFLINYIAPNWDGSKIVVSLTEKGKEISELIILDVNTGKQYQRSITNTWPSVGGIKWLPNNFQFIYLHHPVVDQNKEGFLKNTKSVLFDITNPSFEIKTIFSKENNKDLDINEEDFPIVTLENSKSKYLIGKVSGGLDYYDSYYQLISDVGEKSWVPLFKKTDQIKIFFVKGDSLIYRTSKDAPNFKICKTSISNPDFENPVVLVNEFEDKVITDFAITNDGLYFVTNKNGVKASLYKQEGNGFGEIELPETYGDIGIRSKGYDDPELWITAKGWTTDNKSYEYKQGVLKDNSVNVPFENQKIKNIIVEEIEVTAHDGKKIPLSLIYNKGLKKDGKNIVMMDGYGAFGISMEPSFSLRRLLWVMEGGIYAIAHIRGGGEKGDAWHKGGYKITKPNTWKDFISCAEFLIENKFTSPEKMAIWSGSAGGILIGRSITERPDLFKAAIVEFGALNVIRSMEDANGANIAKELGDINDPEEFQGLLEMDSYHHINDKGEKYPSTLLTAGLNDPRVPVWNSIKFGARLKAANTSKNTHNLLLIDAEAGHGIDDTKRKEFERFATILSFALWQTGHPDYQIKS</sequence>